<accession>A0A0C3GKQ6</accession>
<protein>
    <submittedName>
        <fullName evidence="1">Uncharacterized protein</fullName>
    </submittedName>
</protein>
<evidence type="ECO:0000313" key="1">
    <source>
        <dbReference type="EMBL" id="KIM92159.1"/>
    </source>
</evidence>
<reference evidence="2" key="2">
    <citation type="submission" date="2015-01" db="EMBL/GenBank/DDBJ databases">
        <title>Evolutionary Origins and Diversification of the Mycorrhizal Mutualists.</title>
        <authorList>
            <consortium name="DOE Joint Genome Institute"/>
            <consortium name="Mycorrhizal Genomics Consortium"/>
            <person name="Kohler A."/>
            <person name="Kuo A."/>
            <person name="Nagy L.G."/>
            <person name="Floudas D."/>
            <person name="Copeland A."/>
            <person name="Barry K.W."/>
            <person name="Cichocki N."/>
            <person name="Veneault-Fourrey C."/>
            <person name="LaButti K."/>
            <person name="Lindquist E.A."/>
            <person name="Lipzen A."/>
            <person name="Lundell T."/>
            <person name="Morin E."/>
            <person name="Murat C."/>
            <person name="Riley R."/>
            <person name="Ohm R."/>
            <person name="Sun H."/>
            <person name="Tunlid A."/>
            <person name="Henrissat B."/>
            <person name="Grigoriev I.V."/>
            <person name="Hibbett D.S."/>
            <person name="Martin F."/>
        </authorList>
    </citation>
    <scope>NUCLEOTIDE SEQUENCE [LARGE SCALE GENOMIC DNA]</scope>
    <source>
        <strain evidence="2">F 1598</strain>
    </source>
</reference>
<sequence>MRSTAWLAVRSLPRSHLCVSPQREHVQSFQSWARLLSQVFLSFAPSPTCYAKFLRPSV</sequence>
<organism evidence="1 2">
    <name type="scientific">Piloderma croceum (strain F 1598)</name>
    <dbReference type="NCBI Taxonomy" id="765440"/>
    <lineage>
        <taxon>Eukaryota</taxon>
        <taxon>Fungi</taxon>
        <taxon>Dikarya</taxon>
        <taxon>Basidiomycota</taxon>
        <taxon>Agaricomycotina</taxon>
        <taxon>Agaricomycetes</taxon>
        <taxon>Agaricomycetidae</taxon>
        <taxon>Atheliales</taxon>
        <taxon>Atheliaceae</taxon>
        <taxon>Piloderma</taxon>
    </lineage>
</organism>
<dbReference type="AlphaFoldDB" id="A0A0C3GKQ6"/>
<dbReference type="InParanoid" id="A0A0C3GKQ6"/>
<keyword evidence="2" id="KW-1185">Reference proteome</keyword>
<proteinExistence type="predicted"/>
<name>A0A0C3GKQ6_PILCF</name>
<reference evidence="1 2" key="1">
    <citation type="submission" date="2014-04" db="EMBL/GenBank/DDBJ databases">
        <authorList>
            <consortium name="DOE Joint Genome Institute"/>
            <person name="Kuo A."/>
            <person name="Tarkka M."/>
            <person name="Buscot F."/>
            <person name="Kohler A."/>
            <person name="Nagy L.G."/>
            <person name="Floudas D."/>
            <person name="Copeland A."/>
            <person name="Barry K.W."/>
            <person name="Cichocki N."/>
            <person name="Veneault-Fourrey C."/>
            <person name="LaButti K."/>
            <person name="Lindquist E.A."/>
            <person name="Lipzen A."/>
            <person name="Lundell T."/>
            <person name="Morin E."/>
            <person name="Murat C."/>
            <person name="Sun H."/>
            <person name="Tunlid A."/>
            <person name="Henrissat B."/>
            <person name="Grigoriev I.V."/>
            <person name="Hibbett D.S."/>
            <person name="Martin F."/>
            <person name="Nordberg H.P."/>
            <person name="Cantor M.N."/>
            <person name="Hua S.X."/>
        </authorList>
    </citation>
    <scope>NUCLEOTIDE SEQUENCE [LARGE SCALE GENOMIC DNA]</scope>
    <source>
        <strain evidence="1 2">F 1598</strain>
    </source>
</reference>
<gene>
    <name evidence="1" type="ORF">PILCRDRAFT_113619</name>
</gene>
<dbReference type="EMBL" id="KN832970">
    <property type="protein sequence ID" value="KIM92159.1"/>
    <property type="molecule type" value="Genomic_DNA"/>
</dbReference>
<dbReference type="HOGENOM" id="CLU_2979870_0_0_1"/>
<dbReference type="Proteomes" id="UP000054166">
    <property type="component" value="Unassembled WGS sequence"/>
</dbReference>
<evidence type="ECO:0000313" key="2">
    <source>
        <dbReference type="Proteomes" id="UP000054166"/>
    </source>
</evidence>